<keyword evidence="3" id="KW-0472">Membrane</keyword>
<dbReference type="Gene3D" id="1.25.40.10">
    <property type="entry name" value="Tetratricopeptide repeat domain"/>
    <property type="match status" value="1"/>
</dbReference>
<feature type="compositionally biased region" description="Basic and acidic residues" evidence="2">
    <location>
        <begin position="268"/>
        <end position="282"/>
    </location>
</feature>
<feature type="transmembrane region" description="Helical" evidence="3">
    <location>
        <begin position="317"/>
        <end position="339"/>
    </location>
</feature>
<reference evidence="4" key="2">
    <citation type="journal article" date="2021" name="PeerJ">
        <title>Extensive microbial diversity within the chicken gut microbiome revealed by metagenomics and culture.</title>
        <authorList>
            <person name="Gilroy R."/>
            <person name="Ravi A."/>
            <person name="Getino M."/>
            <person name="Pursley I."/>
            <person name="Horton D.L."/>
            <person name="Alikhan N.F."/>
            <person name="Baker D."/>
            <person name="Gharbi K."/>
            <person name="Hall N."/>
            <person name="Watson M."/>
            <person name="Adriaenssens E.M."/>
            <person name="Foster-Nyarko E."/>
            <person name="Jarju S."/>
            <person name="Secka A."/>
            <person name="Antonio M."/>
            <person name="Oren A."/>
            <person name="Chaudhuri R.R."/>
            <person name="La Ragione R."/>
            <person name="Hildebrand F."/>
            <person name="Pallen M.J."/>
        </authorList>
    </citation>
    <scope>NUCLEOTIDE SEQUENCE</scope>
    <source>
        <strain evidence="4">CHK176-22527</strain>
    </source>
</reference>
<evidence type="ECO:0000256" key="2">
    <source>
        <dbReference type="SAM" id="MobiDB-lite"/>
    </source>
</evidence>
<dbReference type="InterPro" id="IPR011990">
    <property type="entry name" value="TPR-like_helical_dom_sf"/>
</dbReference>
<feature type="compositionally biased region" description="Basic and acidic residues" evidence="2">
    <location>
        <begin position="158"/>
        <end position="188"/>
    </location>
</feature>
<feature type="repeat" description="TPR" evidence="1">
    <location>
        <begin position="379"/>
        <end position="412"/>
    </location>
</feature>
<reference evidence="4" key="1">
    <citation type="submission" date="2020-10" db="EMBL/GenBank/DDBJ databases">
        <authorList>
            <person name="Gilroy R."/>
        </authorList>
    </citation>
    <scope>NUCLEOTIDE SEQUENCE</scope>
    <source>
        <strain evidence="4">CHK176-22527</strain>
    </source>
</reference>
<dbReference type="PROSITE" id="PS50005">
    <property type="entry name" value="TPR"/>
    <property type="match status" value="2"/>
</dbReference>
<keyword evidence="3" id="KW-1133">Transmembrane helix</keyword>
<evidence type="ECO:0000256" key="1">
    <source>
        <dbReference type="PROSITE-ProRule" id="PRU00339"/>
    </source>
</evidence>
<feature type="region of interest" description="Disordered" evidence="2">
    <location>
        <begin position="24"/>
        <end position="75"/>
    </location>
</feature>
<dbReference type="SUPFAM" id="SSF48452">
    <property type="entry name" value="TPR-like"/>
    <property type="match status" value="1"/>
</dbReference>
<dbReference type="AlphaFoldDB" id="A0A9D1KVI3"/>
<dbReference type="EMBL" id="DVLX01000049">
    <property type="protein sequence ID" value="HIT99469.1"/>
    <property type="molecule type" value="Genomic_DNA"/>
</dbReference>
<feature type="compositionally biased region" description="Polar residues" evidence="2">
    <location>
        <begin position="205"/>
        <end position="233"/>
    </location>
</feature>
<accession>A0A9D1KVI3</accession>
<evidence type="ECO:0008006" key="6">
    <source>
        <dbReference type="Google" id="ProtNLM"/>
    </source>
</evidence>
<evidence type="ECO:0000256" key="3">
    <source>
        <dbReference type="SAM" id="Phobius"/>
    </source>
</evidence>
<proteinExistence type="predicted"/>
<feature type="compositionally biased region" description="Basic and acidic residues" evidence="2">
    <location>
        <begin position="24"/>
        <end position="57"/>
    </location>
</feature>
<feature type="compositionally biased region" description="Polar residues" evidence="2">
    <location>
        <begin position="283"/>
        <end position="299"/>
    </location>
</feature>
<feature type="repeat" description="TPR" evidence="1">
    <location>
        <begin position="419"/>
        <end position="452"/>
    </location>
</feature>
<name>A0A9D1KVI3_9FIRM</name>
<evidence type="ECO:0000313" key="4">
    <source>
        <dbReference type="EMBL" id="HIT99469.1"/>
    </source>
</evidence>
<gene>
    <name evidence="4" type="ORF">IAD12_04365</name>
</gene>
<dbReference type="InterPro" id="IPR019734">
    <property type="entry name" value="TPR_rpt"/>
</dbReference>
<feature type="compositionally biased region" description="Acidic residues" evidence="2">
    <location>
        <begin position="194"/>
        <end position="204"/>
    </location>
</feature>
<keyword evidence="1" id="KW-0802">TPR repeat</keyword>
<dbReference type="SMART" id="SM00028">
    <property type="entry name" value="TPR"/>
    <property type="match status" value="3"/>
</dbReference>
<comment type="caution">
    <text evidence="4">The sequence shown here is derived from an EMBL/GenBank/DDBJ whole genome shotgun (WGS) entry which is preliminary data.</text>
</comment>
<protein>
    <recommendedName>
        <fullName evidence="6">Tetratricopeptide repeat protein</fullName>
    </recommendedName>
</protein>
<dbReference type="Proteomes" id="UP000824159">
    <property type="component" value="Unassembled WGS sequence"/>
</dbReference>
<sequence>MKKRINFKREKEFDTKTLFDDLRKKDEKTAKEHIPEKTELNIKEGDKKSDTNEDKSEQTSTIPVNFGSEKPTKIYEPRPLMPGDGMYEDILEQFASAPTKPKYWFEEFGDYWSCSCGHINKGEICKNCGLERKLLKSLFILHKPVGEPGNLNKRLRKTKDQVDREESLQAEKEERRRKLNDMRGDELKVVPIDLDPDAATDNEENTSACGEASVSSAESDEIQTSADADNESQSEIKTDVKDNEKSEINGSDIDDKDETDSNAAQNSGKDEKSESTDAENRKSSNLPATIPANDSTSQEGKNDGNKERKKLSKRTKIIIISVILAAVLAAAGFAAYRYLAAPAIQYEEALKLMDAGKYEKAIDKFEALGDYKDSEEMIWECYIAMGDEQYEAGEFSAAIETYNIAMELKSSDEIREKIRKCYIGIGDNYYSNGEFENALSAYASAQEINDSDNLQEKINQAKFGYVKAYQSDRTDKVEQYMSELMAISYPGIQEIYDEYYAWHVNIIANTSEDDLSNDVSTVSRKDTVYFHSTLSGGEPSEQIELYYEVTWPSGSKQVYNLNQKWSSGSTITARFQYSIPLFGSEGKFTFRLFDRSTGEVLGSDSVTFEN</sequence>
<evidence type="ECO:0000313" key="5">
    <source>
        <dbReference type="Proteomes" id="UP000824159"/>
    </source>
</evidence>
<feature type="region of interest" description="Disordered" evidence="2">
    <location>
        <begin position="149"/>
        <end position="308"/>
    </location>
</feature>
<keyword evidence="3" id="KW-0812">Transmembrane</keyword>
<organism evidence="4 5">
    <name type="scientific">Candidatus Allocopromorpha excrementavium</name>
    <dbReference type="NCBI Taxonomy" id="2840741"/>
    <lineage>
        <taxon>Bacteria</taxon>
        <taxon>Bacillati</taxon>
        <taxon>Bacillota</taxon>
        <taxon>Clostridia</taxon>
        <taxon>Eubacteriales</taxon>
        <taxon>Eubacteriaceae</taxon>
        <taxon>Eubacteriaceae incertae sedis</taxon>
        <taxon>Candidatus Allocopromorpha</taxon>
    </lineage>
</organism>
<feature type="compositionally biased region" description="Basic and acidic residues" evidence="2">
    <location>
        <begin position="234"/>
        <end position="247"/>
    </location>
</feature>